<feature type="region of interest" description="Disordered" evidence="5">
    <location>
        <begin position="1"/>
        <end position="35"/>
    </location>
</feature>
<dbReference type="SMART" id="SM00054">
    <property type="entry name" value="EFh"/>
    <property type="match status" value="4"/>
</dbReference>
<keyword evidence="4" id="KW-0106">Calcium</keyword>
<comment type="similarity">
    <text evidence="1">Belongs to the centrin family.</text>
</comment>
<dbReference type="PROSITE" id="PS00018">
    <property type="entry name" value="EF_HAND_1"/>
    <property type="match status" value="4"/>
</dbReference>
<keyword evidence="8" id="KW-1185">Reference proteome</keyword>
<dbReference type="OrthoDB" id="26525at2759"/>
<dbReference type="InterPro" id="IPR011992">
    <property type="entry name" value="EF-hand-dom_pair"/>
</dbReference>
<feature type="compositionally biased region" description="Polar residues" evidence="5">
    <location>
        <begin position="1"/>
        <end position="20"/>
    </location>
</feature>
<evidence type="ECO:0000256" key="5">
    <source>
        <dbReference type="SAM" id="MobiDB-lite"/>
    </source>
</evidence>
<dbReference type="PANTHER" id="PTHR23048">
    <property type="entry name" value="MYOSIN LIGHT CHAIN 1, 3"/>
    <property type="match status" value="1"/>
</dbReference>
<feature type="domain" description="EF-hand" evidence="6">
    <location>
        <begin position="109"/>
        <end position="144"/>
    </location>
</feature>
<feature type="domain" description="EF-hand" evidence="6">
    <location>
        <begin position="145"/>
        <end position="180"/>
    </location>
</feature>
<proteinExistence type="inferred from homology"/>
<name>X6MI11_RETFI</name>
<dbReference type="SUPFAM" id="SSF47473">
    <property type="entry name" value="EF-hand"/>
    <property type="match status" value="1"/>
</dbReference>
<feature type="compositionally biased region" description="Basic and acidic residues" evidence="5">
    <location>
        <begin position="21"/>
        <end position="35"/>
    </location>
</feature>
<dbReference type="PROSITE" id="PS50222">
    <property type="entry name" value="EF_HAND_2"/>
    <property type="match status" value="4"/>
</dbReference>
<dbReference type="OMA" id="DFVEMMT"/>
<dbReference type="GO" id="GO:0016460">
    <property type="term" value="C:myosin II complex"/>
    <property type="evidence" value="ECO:0007669"/>
    <property type="project" value="TreeGrafter"/>
</dbReference>
<dbReference type="Proteomes" id="UP000023152">
    <property type="component" value="Unassembled WGS sequence"/>
</dbReference>
<dbReference type="AlphaFoldDB" id="X6MI11"/>
<evidence type="ECO:0000313" key="7">
    <source>
        <dbReference type="EMBL" id="ETO13499.1"/>
    </source>
</evidence>
<dbReference type="PANTHER" id="PTHR23048:SF0">
    <property type="entry name" value="CALMODULIN LIKE 3"/>
    <property type="match status" value="1"/>
</dbReference>
<dbReference type="EMBL" id="ASPP01020570">
    <property type="protein sequence ID" value="ETO13499.1"/>
    <property type="molecule type" value="Genomic_DNA"/>
</dbReference>
<dbReference type="InterPro" id="IPR018247">
    <property type="entry name" value="EF_Hand_1_Ca_BS"/>
</dbReference>
<sequence length="188" mass="21582">MASDSVVNKPNETTAPVSPSDNKETKKGTNSKLTDDQWEDLKEAFTLFDTDRSGTIDSNELKTVLQTLGLEVTDKEVEDMAADIDLNKDGEIDFDEFVRLMERRVYLPSNEAEYFEAFKFFDKNNNGVIEFEELKDVLQSLGEQLTDQDIWDMIHEADKNGDNVIDFEEFMQMMSLNDVINLNNLTRD</sequence>
<dbReference type="CDD" id="cd00051">
    <property type="entry name" value="EFh"/>
    <property type="match status" value="2"/>
</dbReference>
<evidence type="ECO:0000256" key="4">
    <source>
        <dbReference type="ARBA" id="ARBA00022837"/>
    </source>
</evidence>
<evidence type="ECO:0000256" key="1">
    <source>
        <dbReference type="ARBA" id="ARBA00005253"/>
    </source>
</evidence>
<keyword evidence="3" id="KW-0677">Repeat</keyword>
<evidence type="ECO:0000313" key="8">
    <source>
        <dbReference type="Proteomes" id="UP000023152"/>
    </source>
</evidence>
<gene>
    <name evidence="7" type="ORF">RFI_23867</name>
</gene>
<evidence type="ECO:0000256" key="3">
    <source>
        <dbReference type="ARBA" id="ARBA00022737"/>
    </source>
</evidence>
<feature type="domain" description="EF-hand" evidence="6">
    <location>
        <begin position="36"/>
        <end position="71"/>
    </location>
</feature>
<reference evidence="7 8" key="1">
    <citation type="journal article" date="2013" name="Curr. Biol.">
        <title>The Genome of the Foraminiferan Reticulomyxa filosa.</title>
        <authorList>
            <person name="Glockner G."/>
            <person name="Hulsmann N."/>
            <person name="Schleicher M."/>
            <person name="Noegel A.A."/>
            <person name="Eichinger L."/>
            <person name="Gallinger C."/>
            <person name="Pawlowski J."/>
            <person name="Sierra R."/>
            <person name="Euteneuer U."/>
            <person name="Pillet L."/>
            <person name="Moustafa A."/>
            <person name="Platzer M."/>
            <person name="Groth M."/>
            <person name="Szafranski K."/>
            <person name="Schliwa M."/>
        </authorList>
    </citation>
    <scope>NUCLEOTIDE SEQUENCE [LARGE SCALE GENOMIC DNA]</scope>
</reference>
<evidence type="ECO:0000256" key="2">
    <source>
        <dbReference type="ARBA" id="ARBA00020786"/>
    </source>
</evidence>
<accession>X6MI11</accession>
<feature type="domain" description="EF-hand" evidence="6">
    <location>
        <begin position="72"/>
        <end position="107"/>
    </location>
</feature>
<organism evidence="7 8">
    <name type="scientific">Reticulomyxa filosa</name>
    <dbReference type="NCBI Taxonomy" id="46433"/>
    <lineage>
        <taxon>Eukaryota</taxon>
        <taxon>Sar</taxon>
        <taxon>Rhizaria</taxon>
        <taxon>Retaria</taxon>
        <taxon>Foraminifera</taxon>
        <taxon>Monothalamids</taxon>
        <taxon>Reticulomyxidae</taxon>
        <taxon>Reticulomyxa</taxon>
    </lineage>
</organism>
<dbReference type="FunFam" id="1.10.238.10:FF:000178">
    <property type="entry name" value="Calmodulin-2 A"/>
    <property type="match status" value="1"/>
</dbReference>
<protein>
    <recommendedName>
        <fullName evidence="2">Calmodulin</fullName>
    </recommendedName>
</protein>
<dbReference type="InterPro" id="IPR050230">
    <property type="entry name" value="CALM/Myosin/TropC-like"/>
</dbReference>
<comment type="caution">
    <text evidence="7">The sequence shown here is derived from an EMBL/GenBank/DDBJ whole genome shotgun (WGS) entry which is preliminary data.</text>
</comment>
<dbReference type="Pfam" id="PF13499">
    <property type="entry name" value="EF-hand_7"/>
    <property type="match status" value="2"/>
</dbReference>
<dbReference type="InterPro" id="IPR002048">
    <property type="entry name" value="EF_hand_dom"/>
</dbReference>
<dbReference type="GO" id="GO:0005509">
    <property type="term" value="F:calcium ion binding"/>
    <property type="evidence" value="ECO:0007669"/>
    <property type="project" value="InterPro"/>
</dbReference>
<dbReference type="Gene3D" id="1.10.238.10">
    <property type="entry name" value="EF-hand"/>
    <property type="match status" value="2"/>
</dbReference>
<evidence type="ECO:0000259" key="6">
    <source>
        <dbReference type="PROSITE" id="PS50222"/>
    </source>
</evidence>